<dbReference type="PANTHER" id="PTHR11669">
    <property type="entry name" value="REPLICATION FACTOR C / DNA POLYMERASE III GAMMA-TAU SUBUNIT"/>
    <property type="match status" value="1"/>
</dbReference>
<keyword evidence="1" id="KW-0175">Coiled coil</keyword>
<organism evidence="2 3">
    <name type="scientific">Candidatus Blackburnbacteria bacterium RIFCSPLOWO2_01_FULL_40_20</name>
    <dbReference type="NCBI Taxonomy" id="1797519"/>
    <lineage>
        <taxon>Bacteria</taxon>
        <taxon>Candidatus Blackburniibacteriota</taxon>
    </lineage>
</organism>
<dbReference type="Gene3D" id="3.40.50.300">
    <property type="entry name" value="P-loop containing nucleotide triphosphate hydrolases"/>
    <property type="match status" value="1"/>
</dbReference>
<evidence type="ECO:0000313" key="2">
    <source>
        <dbReference type="EMBL" id="OGY13155.1"/>
    </source>
</evidence>
<dbReference type="GO" id="GO:0006261">
    <property type="term" value="P:DNA-templated DNA replication"/>
    <property type="evidence" value="ECO:0007669"/>
    <property type="project" value="TreeGrafter"/>
</dbReference>
<dbReference type="InterPro" id="IPR027417">
    <property type="entry name" value="P-loop_NTPase"/>
</dbReference>
<protein>
    <recommendedName>
        <fullName evidence="4">DNA polymerase III subunit delta</fullName>
    </recommendedName>
</protein>
<sequence>MHAFLITGNNAEKRNEKIEELTKQFSASETIVLESYLIESVRALRKKLTFSSKDIRAVIITNVHLLTLEAANAFLKTLEEPPSNTIIIMTAPNPDIVLETIVSRAQIIDLGNSTPLQDEVKATSLFDTLSMSTGQRLCLLEEIGEREKAIEFCTQQIMAARQYTIVDMQQRDKGTRGQSVKGNLTISQLLSLIEKIEQTRKDLESNVNVKMALGDLLLNYPHY</sequence>
<evidence type="ECO:0000256" key="1">
    <source>
        <dbReference type="SAM" id="Coils"/>
    </source>
</evidence>
<name>A0A1G1VCN5_9BACT</name>
<proteinExistence type="predicted"/>
<accession>A0A1G1VCN5</accession>
<reference evidence="2 3" key="1">
    <citation type="journal article" date="2016" name="Nat. Commun.">
        <title>Thousands of microbial genomes shed light on interconnected biogeochemical processes in an aquifer system.</title>
        <authorList>
            <person name="Anantharaman K."/>
            <person name="Brown C.T."/>
            <person name="Hug L.A."/>
            <person name="Sharon I."/>
            <person name="Castelle C.J."/>
            <person name="Probst A.J."/>
            <person name="Thomas B.C."/>
            <person name="Singh A."/>
            <person name="Wilkins M.J."/>
            <person name="Karaoz U."/>
            <person name="Brodie E.L."/>
            <person name="Williams K.H."/>
            <person name="Hubbard S.S."/>
            <person name="Banfield J.F."/>
        </authorList>
    </citation>
    <scope>NUCLEOTIDE SEQUENCE [LARGE SCALE GENOMIC DNA]</scope>
</reference>
<dbReference type="InterPro" id="IPR050238">
    <property type="entry name" value="DNA_Rep/Repair_Clamp_Loader"/>
</dbReference>
<comment type="caution">
    <text evidence="2">The sequence shown here is derived from an EMBL/GenBank/DDBJ whole genome shotgun (WGS) entry which is preliminary data.</text>
</comment>
<evidence type="ECO:0008006" key="4">
    <source>
        <dbReference type="Google" id="ProtNLM"/>
    </source>
</evidence>
<dbReference type="AlphaFoldDB" id="A0A1G1VCN5"/>
<feature type="coiled-coil region" evidence="1">
    <location>
        <begin position="186"/>
        <end position="213"/>
    </location>
</feature>
<gene>
    <name evidence="2" type="ORF">A3A77_03245</name>
</gene>
<dbReference type="Pfam" id="PF13177">
    <property type="entry name" value="DNA_pol3_delta2"/>
    <property type="match status" value="1"/>
</dbReference>
<dbReference type="PANTHER" id="PTHR11669:SF8">
    <property type="entry name" value="DNA POLYMERASE III SUBUNIT DELTA"/>
    <property type="match status" value="1"/>
</dbReference>
<dbReference type="SUPFAM" id="SSF52540">
    <property type="entry name" value="P-loop containing nucleoside triphosphate hydrolases"/>
    <property type="match status" value="1"/>
</dbReference>
<dbReference type="EMBL" id="MHCC01000019">
    <property type="protein sequence ID" value="OGY13155.1"/>
    <property type="molecule type" value="Genomic_DNA"/>
</dbReference>
<evidence type="ECO:0000313" key="3">
    <source>
        <dbReference type="Proteomes" id="UP000178659"/>
    </source>
</evidence>
<dbReference type="Proteomes" id="UP000178659">
    <property type="component" value="Unassembled WGS sequence"/>
</dbReference>